<dbReference type="Pfam" id="PF01464">
    <property type="entry name" value="SLT"/>
    <property type="match status" value="1"/>
</dbReference>
<feature type="region of interest" description="Disordered" evidence="1">
    <location>
        <begin position="121"/>
        <end position="148"/>
    </location>
</feature>
<feature type="region of interest" description="Disordered" evidence="1">
    <location>
        <begin position="183"/>
        <end position="210"/>
    </location>
</feature>
<feature type="signal peptide" evidence="2">
    <location>
        <begin position="1"/>
        <end position="37"/>
    </location>
</feature>
<feature type="chain" id="PRO_5046615044" description="Transglycosylase SLT domain-containing protein" evidence="2">
    <location>
        <begin position="38"/>
        <end position="243"/>
    </location>
</feature>
<comment type="caution">
    <text evidence="4">The sequence shown here is derived from an EMBL/GenBank/DDBJ whole genome shotgun (WGS) entry which is preliminary data.</text>
</comment>
<dbReference type="InterPro" id="IPR023346">
    <property type="entry name" value="Lysozyme-like_dom_sf"/>
</dbReference>
<feature type="compositionally biased region" description="Basic residues" evidence="1">
    <location>
        <begin position="121"/>
        <end position="134"/>
    </location>
</feature>
<dbReference type="PRINTS" id="PR01852">
    <property type="entry name" value="SIBAPROTEIN"/>
</dbReference>
<gene>
    <name evidence="4" type="ORF">GCM10022223_01100</name>
</gene>
<dbReference type="InterPro" id="IPR009148">
    <property type="entry name" value="PcsB-like"/>
</dbReference>
<dbReference type="RefSeq" id="WP_231485387.1">
    <property type="nucleotide sequence ID" value="NZ_BAAAZO010000001.1"/>
</dbReference>
<keyword evidence="5" id="KW-1185">Reference proteome</keyword>
<evidence type="ECO:0000256" key="2">
    <source>
        <dbReference type="SAM" id="SignalP"/>
    </source>
</evidence>
<evidence type="ECO:0000256" key="1">
    <source>
        <dbReference type="SAM" id="MobiDB-lite"/>
    </source>
</evidence>
<dbReference type="Proteomes" id="UP001501074">
    <property type="component" value="Unassembled WGS sequence"/>
</dbReference>
<proteinExistence type="predicted"/>
<protein>
    <recommendedName>
        <fullName evidence="3">Transglycosylase SLT domain-containing protein</fullName>
    </recommendedName>
</protein>
<dbReference type="Gene3D" id="1.10.530.10">
    <property type="match status" value="1"/>
</dbReference>
<evidence type="ECO:0000313" key="4">
    <source>
        <dbReference type="EMBL" id="GAA3590407.1"/>
    </source>
</evidence>
<accession>A0ABP6YSW0</accession>
<evidence type="ECO:0000313" key="5">
    <source>
        <dbReference type="Proteomes" id="UP001501074"/>
    </source>
</evidence>
<evidence type="ECO:0000259" key="3">
    <source>
        <dbReference type="Pfam" id="PF01464"/>
    </source>
</evidence>
<dbReference type="SUPFAM" id="SSF53955">
    <property type="entry name" value="Lysozyme-like"/>
    <property type="match status" value="1"/>
</dbReference>
<dbReference type="InterPro" id="IPR008258">
    <property type="entry name" value="Transglycosylase_SLT_dom_1"/>
</dbReference>
<organism evidence="4 5">
    <name type="scientific">Kineosporia mesophila</name>
    <dbReference type="NCBI Taxonomy" id="566012"/>
    <lineage>
        <taxon>Bacteria</taxon>
        <taxon>Bacillati</taxon>
        <taxon>Actinomycetota</taxon>
        <taxon>Actinomycetes</taxon>
        <taxon>Kineosporiales</taxon>
        <taxon>Kineosporiaceae</taxon>
        <taxon>Kineosporia</taxon>
    </lineage>
</organism>
<feature type="domain" description="Transglycosylase SLT" evidence="3">
    <location>
        <begin position="165"/>
        <end position="230"/>
    </location>
</feature>
<name>A0ABP6YSW0_9ACTN</name>
<keyword evidence="2" id="KW-0732">Signal</keyword>
<reference evidence="5" key="1">
    <citation type="journal article" date="2019" name="Int. J. Syst. Evol. Microbiol.">
        <title>The Global Catalogue of Microorganisms (GCM) 10K type strain sequencing project: providing services to taxonomists for standard genome sequencing and annotation.</title>
        <authorList>
            <consortium name="The Broad Institute Genomics Platform"/>
            <consortium name="The Broad Institute Genome Sequencing Center for Infectious Disease"/>
            <person name="Wu L."/>
            <person name="Ma J."/>
        </authorList>
    </citation>
    <scope>NUCLEOTIDE SEQUENCE [LARGE SCALE GENOMIC DNA]</scope>
    <source>
        <strain evidence="5">JCM 16902</strain>
    </source>
</reference>
<sequence length="243" mass="25623">MRRDPGRTVERPYVVPSALRSLSVAVLLVAVSGTAIATAPQSHGTGGSADVDLRAAEQDLTGRIALTGSTTTLAASPLSVIGAQNASAVVDAGALAEKKKKAAAKKAAAKKAAAKKAAAKKAAAKKAAAKRRAQARAQASRTSPRSAKAVARLMVSQRGWKSGQYTCLVKLWEKESNWRHNAQNRSSGAYGIPQSLPGSKMSSAGRDWRSNPSTQIKWGLRYIQERYGSPCGAWAHSRSVGWY</sequence>
<dbReference type="EMBL" id="BAAAZO010000001">
    <property type="protein sequence ID" value="GAA3590407.1"/>
    <property type="molecule type" value="Genomic_DNA"/>
</dbReference>